<dbReference type="EMBL" id="JAHVAH010000001">
    <property type="protein sequence ID" value="MBW0144003.1"/>
    <property type="molecule type" value="Genomic_DNA"/>
</dbReference>
<comment type="caution">
    <text evidence="2">The sequence shown here is derived from an EMBL/GenBank/DDBJ whole genome shotgun (WGS) entry which is preliminary data.</text>
</comment>
<protein>
    <submittedName>
        <fullName evidence="2">Uncharacterized protein</fullName>
    </submittedName>
</protein>
<keyword evidence="3" id="KW-1185">Reference proteome</keyword>
<evidence type="ECO:0000313" key="2">
    <source>
        <dbReference type="EMBL" id="MBW0144003.1"/>
    </source>
</evidence>
<keyword evidence="1" id="KW-0812">Transmembrane</keyword>
<dbReference type="RefSeq" id="WP_218632039.1">
    <property type="nucleotide sequence ID" value="NZ_JAHVAH010000001.1"/>
</dbReference>
<name>A0ABS6V364_9SPHN</name>
<feature type="transmembrane region" description="Helical" evidence="1">
    <location>
        <begin position="34"/>
        <end position="54"/>
    </location>
</feature>
<feature type="transmembrane region" description="Helical" evidence="1">
    <location>
        <begin position="66"/>
        <end position="88"/>
    </location>
</feature>
<organism evidence="2 3">
    <name type="scientific">Sphingomicrobium clamense</name>
    <dbReference type="NCBI Taxonomy" id="2851013"/>
    <lineage>
        <taxon>Bacteria</taxon>
        <taxon>Pseudomonadati</taxon>
        <taxon>Pseudomonadota</taxon>
        <taxon>Alphaproteobacteria</taxon>
        <taxon>Sphingomonadales</taxon>
        <taxon>Sphingomonadaceae</taxon>
        <taxon>Sphingomicrobium</taxon>
    </lineage>
</organism>
<keyword evidence="1" id="KW-1133">Transmembrane helix</keyword>
<keyword evidence="1" id="KW-0472">Membrane</keyword>
<evidence type="ECO:0000313" key="3">
    <source>
        <dbReference type="Proteomes" id="UP000698028"/>
    </source>
</evidence>
<dbReference type="Proteomes" id="UP000698028">
    <property type="component" value="Unassembled WGS sequence"/>
</dbReference>
<evidence type="ECO:0000256" key="1">
    <source>
        <dbReference type="SAM" id="Phobius"/>
    </source>
</evidence>
<feature type="transmembrane region" description="Helical" evidence="1">
    <location>
        <begin position="119"/>
        <end position="143"/>
    </location>
</feature>
<reference evidence="2 3" key="1">
    <citation type="submission" date="2021-07" db="EMBL/GenBank/DDBJ databases">
        <title>The draft genome sequence of Sphingomicrobium sp. B8.</title>
        <authorList>
            <person name="Mu L."/>
        </authorList>
    </citation>
    <scope>NUCLEOTIDE SEQUENCE [LARGE SCALE GENOMIC DNA]</scope>
    <source>
        <strain evidence="2 3">B8</strain>
    </source>
</reference>
<gene>
    <name evidence="2" type="ORF">KTQ36_01675</name>
</gene>
<sequence>MSRQMTHEEIRAVVDVVDAPHLIPNKPAEVDRTFGLPVGLHTAFFGLFFAYLGVMGLGFAHPEMILPMAIFVIFTAGFYVVPMAWAVMNPEKSAKAMSMRELMVRGIETHTGLALGKDAVAQVLILPVLILGWGIAVVSIAALV</sequence>
<accession>A0ABS6V364</accession>
<proteinExistence type="predicted"/>